<evidence type="ECO:0000256" key="3">
    <source>
        <dbReference type="ARBA" id="ARBA00010609"/>
    </source>
</evidence>
<keyword evidence="9" id="KW-0472">Membrane</keyword>
<evidence type="ECO:0000259" key="12">
    <source>
        <dbReference type="Pfam" id="PF07731"/>
    </source>
</evidence>
<dbReference type="PANTHER" id="PTHR48461">
    <property type="entry name" value="MULTICOPPER OXIDASE LPR1-LIKE"/>
    <property type="match status" value="1"/>
</dbReference>
<dbReference type="AlphaFoldDB" id="A0A9E7JAV0"/>
<dbReference type="Proteomes" id="UP001055439">
    <property type="component" value="Chromosome 1"/>
</dbReference>
<evidence type="ECO:0000256" key="4">
    <source>
        <dbReference type="ARBA" id="ARBA00022723"/>
    </source>
</evidence>
<evidence type="ECO:0000256" key="6">
    <source>
        <dbReference type="ARBA" id="ARBA00022824"/>
    </source>
</evidence>
<evidence type="ECO:0000256" key="2">
    <source>
        <dbReference type="ARBA" id="ARBA00004406"/>
    </source>
</evidence>
<evidence type="ECO:0000256" key="10">
    <source>
        <dbReference type="ARBA" id="ARBA00023180"/>
    </source>
</evidence>
<evidence type="ECO:0000256" key="7">
    <source>
        <dbReference type="ARBA" id="ARBA00023002"/>
    </source>
</evidence>
<reference evidence="13" key="1">
    <citation type="submission" date="2022-05" db="EMBL/GenBank/DDBJ databases">
        <title>The Musa troglodytarum L. genome provides insights into the mechanism of non-climacteric behaviour and enrichment of carotenoids.</title>
        <authorList>
            <person name="Wang J."/>
        </authorList>
    </citation>
    <scope>NUCLEOTIDE SEQUENCE</scope>
    <source>
        <tissue evidence="13">Leaf</tissue>
    </source>
</reference>
<evidence type="ECO:0000256" key="1">
    <source>
        <dbReference type="ARBA" id="ARBA00001935"/>
    </source>
</evidence>
<evidence type="ECO:0000313" key="13">
    <source>
        <dbReference type="EMBL" id="URD73637.1"/>
    </source>
</evidence>
<feature type="domain" description="Plastocyanin-like" evidence="12">
    <location>
        <begin position="4"/>
        <end position="66"/>
    </location>
</feature>
<keyword evidence="6" id="KW-0256">Endoplasmic reticulum</keyword>
<name>A0A9E7JAV0_9LILI</name>
<evidence type="ECO:0000256" key="8">
    <source>
        <dbReference type="ARBA" id="ARBA00023008"/>
    </source>
</evidence>
<keyword evidence="14" id="KW-1185">Reference proteome</keyword>
<keyword evidence="5" id="KW-0732">Signal</keyword>
<dbReference type="SUPFAM" id="SSF49503">
    <property type="entry name" value="Cupredoxins"/>
    <property type="match status" value="1"/>
</dbReference>
<evidence type="ECO:0000256" key="9">
    <source>
        <dbReference type="ARBA" id="ARBA00023136"/>
    </source>
</evidence>
<dbReference type="GO" id="GO:0005789">
    <property type="term" value="C:endoplasmic reticulum membrane"/>
    <property type="evidence" value="ECO:0007669"/>
    <property type="project" value="UniProtKB-SubCell"/>
</dbReference>
<dbReference type="InterPro" id="IPR011706">
    <property type="entry name" value="Cu-oxidase_C"/>
</dbReference>
<dbReference type="GO" id="GO:0005507">
    <property type="term" value="F:copper ion binding"/>
    <property type="evidence" value="ECO:0007669"/>
    <property type="project" value="InterPro"/>
</dbReference>
<keyword evidence="10" id="KW-0325">Glycoprotein</keyword>
<comment type="similarity">
    <text evidence="3">Belongs to the multicopper oxidase family.</text>
</comment>
<dbReference type="EMBL" id="CP097502">
    <property type="protein sequence ID" value="URD73637.1"/>
    <property type="molecule type" value="Genomic_DNA"/>
</dbReference>
<comment type="subcellular location">
    <subcellularLocation>
        <location evidence="2">Endoplasmic reticulum membrane</location>
        <topology evidence="2">Peripheral membrane protein</topology>
    </subcellularLocation>
</comment>
<comment type="function">
    <text evidence="11">Multicopper oxidase that may play a role in the maintenance of inorganic phosphate homeostasis.</text>
</comment>
<dbReference type="OrthoDB" id="262547at2759"/>
<proteinExistence type="inferred from homology"/>
<keyword evidence="7" id="KW-0560">Oxidoreductase</keyword>
<sequence length="90" mass="10468">MYEYTSATSNPTRLYINRKRFKDPMTKTLKLRSTEVWEVINPTGDNHPLDHLHLATFQAVRARARPLVDLDAFMACMTQKNSAVKFNVQR</sequence>
<dbReference type="GO" id="GO:0016036">
    <property type="term" value="P:cellular response to phosphate starvation"/>
    <property type="evidence" value="ECO:0007669"/>
    <property type="project" value="InterPro"/>
</dbReference>
<comment type="cofactor">
    <cofactor evidence="1">
        <name>Cu cation</name>
        <dbReference type="ChEBI" id="CHEBI:23378"/>
    </cofactor>
</comment>
<dbReference type="Gene3D" id="2.60.40.420">
    <property type="entry name" value="Cupredoxins - blue copper proteins"/>
    <property type="match status" value="1"/>
</dbReference>
<accession>A0A9E7JAV0</accession>
<dbReference type="InterPro" id="IPR008972">
    <property type="entry name" value="Cupredoxin"/>
</dbReference>
<evidence type="ECO:0000313" key="14">
    <source>
        <dbReference type="Proteomes" id="UP001055439"/>
    </source>
</evidence>
<dbReference type="PANTHER" id="PTHR48461:SF1">
    <property type="entry name" value="MULTICOPPER OXIDASE LPR1-LIKE"/>
    <property type="match status" value="1"/>
</dbReference>
<organism evidence="13 14">
    <name type="scientific">Musa troglodytarum</name>
    <name type="common">fe'i banana</name>
    <dbReference type="NCBI Taxonomy" id="320322"/>
    <lineage>
        <taxon>Eukaryota</taxon>
        <taxon>Viridiplantae</taxon>
        <taxon>Streptophyta</taxon>
        <taxon>Embryophyta</taxon>
        <taxon>Tracheophyta</taxon>
        <taxon>Spermatophyta</taxon>
        <taxon>Magnoliopsida</taxon>
        <taxon>Liliopsida</taxon>
        <taxon>Zingiberales</taxon>
        <taxon>Musaceae</taxon>
        <taxon>Musa</taxon>
    </lineage>
</organism>
<evidence type="ECO:0000256" key="11">
    <source>
        <dbReference type="ARBA" id="ARBA00037077"/>
    </source>
</evidence>
<dbReference type="Pfam" id="PF07731">
    <property type="entry name" value="Cu-oxidase_2"/>
    <property type="match status" value="1"/>
</dbReference>
<evidence type="ECO:0000256" key="5">
    <source>
        <dbReference type="ARBA" id="ARBA00022729"/>
    </source>
</evidence>
<keyword evidence="4" id="KW-0479">Metal-binding</keyword>
<dbReference type="GO" id="GO:0016491">
    <property type="term" value="F:oxidoreductase activity"/>
    <property type="evidence" value="ECO:0007669"/>
    <property type="project" value="UniProtKB-KW"/>
</dbReference>
<keyword evidence="8" id="KW-0186">Copper</keyword>
<gene>
    <name evidence="13" type="ORF">MUK42_00314</name>
</gene>
<protein>
    <submittedName>
        <fullName evidence="13">Multicopper oxidase</fullName>
    </submittedName>
</protein>
<dbReference type="InterPro" id="IPR052152">
    <property type="entry name" value="LPR1/LPR2"/>
</dbReference>